<dbReference type="AlphaFoldDB" id="A0A7K1KV03"/>
<organism evidence="3 4">
    <name type="scientific">Actinomadura litoris</name>
    <dbReference type="NCBI Taxonomy" id="2678616"/>
    <lineage>
        <taxon>Bacteria</taxon>
        <taxon>Bacillati</taxon>
        <taxon>Actinomycetota</taxon>
        <taxon>Actinomycetes</taxon>
        <taxon>Streptosporangiales</taxon>
        <taxon>Thermomonosporaceae</taxon>
        <taxon>Actinomadura</taxon>
    </lineage>
</organism>
<accession>A0A7K1KV03</accession>
<gene>
    <name evidence="3" type="ORF">GNZ18_05280</name>
</gene>
<evidence type="ECO:0000259" key="2">
    <source>
        <dbReference type="Pfam" id="PF19319"/>
    </source>
</evidence>
<dbReference type="RefSeq" id="WP_156214978.1">
    <property type="nucleotide sequence ID" value="NZ_WOFH01000002.1"/>
</dbReference>
<dbReference type="Proteomes" id="UP000432015">
    <property type="component" value="Unassembled WGS sequence"/>
</dbReference>
<sequence>MFPGWTAEELFAPCPPHLLAAESPADATSDERADLESTTDRFGTADYADVTAVYTTRAEFSSAHPPHALLDSATTIRAAGLSLNTLCQQYPDQRLYRLIENGTTLQALFLDPEGEAIHAREQEEGCTDNHLTTLTRLNIEVLTRLRKRLSPEAQVHRPWPSTTRPSGSTSRSSTTACA</sequence>
<feature type="compositionally biased region" description="Low complexity" evidence="1">
    <location>
        <begin position="157"/>
        <end position="178"/>
    </location>
</feature>
<evidence type="ECO:0000313" key="3">
    <source>
        <dbReference type="EMBL" id="MUN36011.1"/>
    </source>
</evidence>
<dbReference type="InterPro" id="IPR045697">
    <property type="entry name" value="DUF5919"/>
</dbReference>
<evidence type="ECO:0000313" key="4">
    <source>
        <dbReference type="Proteomes" id="UP000432015"/>
    </source>
</evidence>
<keyword evidence="4" id="KW-1185">Reference proteome</keyword>
<reference evidence="3 4" key="1">
    <citation type="submission" date="2019-11" db="EMBL/GenBank/DDBJ databases">
        <authorList>
            <person name="Cao P."/>
        </authorList>
    </citation>
    <scope>NUCLEOTIDE SEQUENCE [LARGE SCALE GENOMIC DNA]</scope>
    <source>
        <strain evidence="3 4">NEAU-AAG5</strain>
    </source>
</reference>
<feature type="region of interest" description="Disordered" evidence="1">
    <location>
        <begin position="151"/>
        <end position="178"/>
    </location>
</feature>
<protein>
    <recommendedName>
        <fullName evidence="2">DUF5919 domain-containing protein</fullName>
    </recommendedName>
</protein>
<feature type="domain" description="DUF5919" evidence="2">
    <location>
        <begin position="77"/>
        <end position="153"/>
    </location>
</feature>
<dbReference type="EMBL" id="WOFH01000002">
    <property type="protein sequence ID" value="MUN36011.1"/>
    <property type="molecule type" value="Genomic_DNA"/>
</dbReference>
<evidence type="ECO:0000256" key="1">
    <source>
        <dbReference type="SAM" id="MobiDB-lite"/>
    </source>
</evidence>
<comment type="caution">
    <text evidence="3">The sequence shown here is derived from an EMBL/GenBank/DDBJ whole genome shotgun (WGS) entry which is preliminary data.</text>
</comment>
<dbReference type="Pfam" id="PF19319">
    <property type="entry name" value="DUF5919"/>
    <property type="match status" value="1"/>
</dbReference>
<proteinExistence type="predicted"/>
<name>A0A7K1KV03_9ACTN</name>